<dbReference type="InterPro" id="IPR000510">
    <property type="entry name" value="Nase/OxRdtase_comp1"/>
</dbReference>
<dbReference type="PANTHER" id="PTHR33712:SF7">
    <property type="entry name" value="LIGHT-INDEPENDENT PROTOCHLOROPHYLLIDE REDUCTASE SUBUNIT B"/>
    <property type="match status" value="1"/>
</dbReference>
<dbReference type="Gene3D" id="1.20.89.10">
    <property type="entry name" value="Nitrogenase Molybdenum-iron Protein, subunit B, domain 4"/>
    <property type="match status" value="1"/>
</dbReference>
<dbReference type="PROSITE" id="PS00090">
    <property type="entry name" value="NITROGENASE_1_2"/>
    <property type="match status" value="1"/>
</dbReference>
<evidence type="ECO:0000313" key="5">
    <source>
        <dbReference type="EMBL" id="MYL81931.1"/>
    </source>
</evidence>
<reference evidence="5 6" key="1">
    <citation type="submission" date="2020-01" db="EMBL/GenBank/DDBJ databases">
        <title>Genome sequence of Desulfovibrio aerotolerans DSM 16695(T).</title>
        <authorList>
            <person name="Karnachuk O."/>
            <person name="Avakyan M."/>
            <person name="Mardanov A."/>
            <person name="Kadnikov V."/>
            <person name="Ravin N."/>
        </authorList>
    </citation>
    <scope>NUCLEOTIDE SEQUENCE [LARGE SCALE GENOMIC DNA]</scope>
    <source>
        <strain evidence="5 6">DSM 16695</strain>
    </source>
</reference>
<dbReference type="InterPro" id="IPR050152">
    <property type="entry name" value="ChlB/BchB/BchZ"/>
</dbReference>
<dbReference type="SUPFAM" id="SSF53807">
    <property type="entry name" value="Helical backbone' metal receptor"/>
    <property type="match status" value="1"/>
</dbReference>
<protein>
    <submittedName>
        <fullName evidence="5">Nitrogenase</fullName>
    </submittedName>
</protein>
<dbReference type="Gene3D" id="3.40.50.1980">
    <property type="entry name" value="Nitrogenase molybdenum iron protein domain"/>
    <property type="match status" value="3"/>
</dbReference>
<keyword evidence="2 3" id="KW-0535">Nitrogen fixation</keyword>
<dbReference type="Pfam" id="PF00148">
    <property type="entry name" value="Oxidored_nitro"/>
    <property type="match status" value="1"/>
</dbReference>
<comment type="similarity">
    <text evidence="1 3">Belongs to the NifD/NifK/NifE/NifN family.</text>
</comment>
<organism evidence="5 6">
    <name type="scientific">Solidesulfovibrio aerotolerans</name>
    <dbReference type="NCBI Taxonomy" id="295255"/>
    <lineage>
        <taxon>Bacteria</taxon>
        <taxon>Pseudomonadati</taxon>
        <taxon>Thermodesulfobacteriota</taxon>
        <taxon>Desulfovibrionia</taxon>
        <taxon>Desulfovibrionales</taxon>
        <taxon>Desulfovibrionaceae</taxon>
        <taxon>Solidesulfovibrio</taxon>
    </lineage>
</organism>
<evidence type="ECO:0000256" key="2">
    <source>
        <dbReference type="ARBA" id="ARBA00023231"/>
    </source>
</evidence>
<dbReference type="Proteomes" id="UP000482487">
    <property type="component" value="Unassembled WGS sequence"/>
</dbReference>
<dbReference type="RefSeq" id="WP_160958273.1">
    <property type="nucleotide sequence ID" value="NZ_WVUD01000002.1"/>
</dbReference>
<keyword evidence="6" id="KW-1185">Reference proteome</keyword>
<evidence type="ECO:0000256" key="1">
    <source>
        <dbReference type="ARBA" id="ARBA00011002"/>
    </source>
</evidence>
<evidence type="ECO:0000313" key="6">
    <source>
        <dbReference type="Proteomes" id="UP000482487"/>
    </source>
</evidence>
<evidence type="ECO:0000259" key="4">
    <source>
        <dbReference type="Pfam" id="PF00148"/>
    </source>
</evidence>
<evidence type="ECO:0000256" key="3">
    <source>
        <dbReference type="RuleBase" id="RU004021"/>
    </source>
</evidence>
<dbReference type="GO" id="GO:0016163">
    <property type="term" value="F:nitrogenase activity"/>
    <property type="evidence" value="ECO:0007669"/>
    <property type="project" value="InterPro"/>
</dbReference>
<name>A0A7C9MZW4_9BACT</name>
<dbReference type="InterPro" id="IPR000318">
    <property type="entry name" value="Nase_comp1_CS"/>
</dbReference>
<dbReference type="AlphaFoldDB" id="A0A7C9MZW4"/>
<dbReference type="OrthoDB" id="9800746at2"/>
<gene>
    <name evidence="5" type="ORF">GTA51_02110</name>
</gene>
<sequence>MSDSPYVSTTNACKLCTPLGASLAFRGIEGAIPFLHGSQGCATYMRRYIISHFREPMDIASSALGEKQAVFGGGPNLKKGILNVMSKYGATVVGVATTCLTETIGDDVPRLLAEFRKEFADLPLPEIVHVSTPSYSGTHMEGWHAAVAALAGQLVTQKAAPERRVNLMPGLVSPSDLRHFKEILADFGVAATVLPDISDSMDRPALLDYEKLPAGGTTLADIRAMSGALGSIECGRAVHVVESAGTNLERRFGVPNLGLGIPIGIRETDAFFAALEKLTGTPTPQKYLDERGRLVDAYVDGHKYVAGKRAIVYGEEDMVIAMVAFLAEIGVKPILAATGSTCKNFKAALAEVTAGLLPEPPEARLGVDFHDISEQAADLAPDLLVGHSKGYSYAKAWNVPLLRVGFPIHDRFGGQRMRHVAYGGTQELFDRLVNTILDRKQEESAVGYGYL</sequence>
<dbReference type="EMBL" id="WVUD01000002">
    <property type="protein sequence ID" value="MYL81931.1"/>
    <property type="molecule type" value="Genomic_DNA"/>
</dbReference>
<dbReference type="PANTHER" id="PTHR33712">
    <property type="entry name" value="LIGHT-INDEPENDENT PROTOCHLOROPHYLLIDE REDUCTASE SUBUNIT B"/>
    <property type="match status" value="1"/>
</dbReference>
<accession>A0A7C9MZW4</accession>
<feature type="domain" description="Nitrogenase/oxidoreductase component 1" evidence="4">
    <location>
        <begin position="16"/>
        <end position="436"/>
    </location>
</feature>
<dbReference type="PROSITE" id="PS00699">
    <property type="entry name" value="NITROGENASE_1_1"/>
    <property type="match status" value="1"/>
</dbReference>
<comment type="caution">
    <text evidence="5">The sequence shown here is derived from an EMBL/GenBank/DDBJ whole genome shotgun (WGS) entry which is preliminary data.</text>
</comment>
<proteinExistence type="inferred from homology"/>